<name>A0A409Y3K5_9AGAR</name>
<protein>
    <submittedName>
        <fullName evidence="3">Uncharacterized protein</fullName>
    </submittedName>
</protein>
<evidence type="ECO:0000256" key="1">
    <source>
        <dbReference type="SAM" id="MobiDB-lite"/>
    </source>
</evidence>
<evidence type="ECO:0000313" key="4">
    <source>
        <dbReference type="Proteomes" id="UP000284706"/>
    </source>
</evidence>
<feature type="region of interest" description="Disordered" evidence="1">
    <location>
        <begin position="54"/>
        <end position="107"/>
    </location>
</feature>
<keyword evidence="4" id="KW-1185">Reference proteome</keyword>
<sequence>MKTFAFVLLSVILSATATPLGDRAVFRRHNGIALSRRYILQSRQDAPAACAALPSNTTAVPDPTATDLPTVDPSTADNSTDTTDPSLTSSNTTVADPTATDNSTATANSTVTRRFWARHGFHGGFSDTTFEHTSVSVSFEETITSFVSQWDDLCLNSGGDIFTHDPCVNLGGSFAIDALLETADPCDQQDIADSIITFAKSDGIRNRDALINYGISFRRHARRSVEILGVVPSSLFCLRAPINPELVGVYNEQCDGVNPGVFGSPNAPLVPFGAAATCPLGMSPDVDTCGCVSSDGTDDSTDDSTDTSDSTDSTDDSSDSTDSTDDSSDSTDSTDDSSDSTDSTDASSTDSSDASSTDSADASTATDATSTDTADATAATSDATVTPPPDPTGPNFQPTDISGNVNDPAGRRK</sequence>
<accession>A0A409Y3K5</accession>
<feature type="compositionally biased region" description="Low complexity" evidence="1">
    <location>
        <begin position="77"/>
        <end position="107"/>
    </location>
</feature>
<dbReference type="AlphaFoldDB" id="A0A409Y3K5"/>
<dbReference type="InParanoid" id="A0A409Y3K5"/>
<proteinExistence type="predicted"/>
<dbReference type="Proteomes" id="UP000284706">
    <property type="component" value="Unassembled WGS sequence"/>
</dbReference>
<feature type="compositionally biased region" description="Low complexity" evidence="1">
    <location>
        <begin position="340"/>
        <end position="384"/>
    </location>
</feature>
<feature type="compositionally biased region" description="Polar residues" evidence="1">
    <location>
        <begin position="394"/>
        <end position="405"/>
    </location>
</feature>
<dbReference type="OrthoDB" id="2797250at2759"/>
<gene>
    <name evidence="3" type="ORF">CVT26_002359</name>
</gene>
<feature type="compositionally biased region" description="Acidic residues" evidence="1">
    <location>
        <begin position="296"/>
        <end position="306"/>
    </location>
</feature>
<feature type="chain" id="PRO_5019510748" evidence="2">
    <location>
        <begin position="18"/>
        <end position="413"/>
    </location>
</feature>
<organism evidence="3 4">
    <name type="scientific">Gymnopilus dilepis</name>
    <dbReference type="NCBI Taxonomy" id="231916"/>
    <lineage>
        <taxon>Eukaryota</taxon>
        <taxon>Fungi</taxon>
        <taxon>Dikarya</taxon>
        <taxon>Basidiomycota</taxon>
        <taxon>Agaricomycotina</taxon>
        <taxon>Agaricomycetes</taxon>
        <taxon>Agaricomycetidae</taxon>
        <taxon>Agaricales</taxon>
        <taxon>Agaricineae</taxon>
        <taxon>Hymenogastraceae</taxon>
        <taxon>Gymnopilus</taxon>
    </lineage>
</organism>
<dbReference type="EMBL" id="NHYE01001225">
    <property type="protein sequence ID" value="PPQ97572.1"/>
    <property type="molecule type" value="Genomic_DNA"/>
</dbReference>
<comment type="caution">
    <text evidence="3">The sequence shown here is derived from an EMBL/GenBank/DDBJ whole genome shotgun (WGS) entry which is preliminary data.</text>
</comment>
<keyword evidence="2" id="KW-0732">Signal</keyword>
<feature type="signal peptide" evidence="2">
    <location>
        <begin position="1"/>
        <end position="17"/>
    </location>
</feature>
<evidence type="ECO:0000313" key="3">
    <source>
        <dbReference type="EMBL" id="PPQ97572.1"/>
    </source>
</evidence>
<evidence type="ECO:0000256" key="2">
    <source>
        <dbReference type="SAM" id="SignalP"/>
    </source>
</evidence>
<feature type="compositionally biased region" description="Acidic residues" evidence="1">
    <location>
        <begin position="312"/>
        <end position="339"/>
    </location>
</feature>
<dbReference type="STRING" id="231916.A0A409Y3K5"/>
<reference evidence="3 4" key="1">
    <citation type="journal article" date="2018" name="Evol. Lett.">
        <title>Horizontal gene cluster transfer increased hallucinogenic mushroom diversity.</title>
        <authorList>
            <person name="Reynolds H.T."/>
            <person name="Vijayakumar V."/>
            <person name="Gluck-Thaler E."/>
            <person name="Korotkin H.B."/>
            <person name="Matheny P.B."/>
            <person name="Slot J.C."/>
        </authorList>
    </citation>
    <scope>NUCLEOTIDE SEQUENCE [LARGE SCALE GENOMIC DNA]</scope>
    <source>
        <strain evidence="3 4">SRW20</strain>
    </source>
</reference>
<feature type="region of interest" description="Disordered" evidence="1">
    <location>
        <begin position="295"/>
        <end position="413"/>
    </location>
</feature>